<proteinExistence type="predicted"/>
<evidence type="ECO:0000313" key="2">
    <source>
        <dbReference type="EMBL" id="OMO67682.1"/>
    </source>
</evidence>
<organism evidence="2 3">
    <name type="scientific">Corchorus capsularis</name>
    <name type="common">Jute</name>
    <dbReference type="NCBI Taxonomy" id="210143"/>
    <lineage>
        <taxon>Eukaryota</taxon>
        <taxon>Viridiplantae</taxon>
        <taxon>Streptophyta</taxon>
        <taxon>Embryophyta</taxon>
        <taxon>Tracheophyta</taxon>
        <taxon>Spermatophyta</taxon>
        <taxon>Magnoliopsida</taxon>
        <taxon>eudicotyledons</taxon>
        <taxon>Gunneridae</taxon>
        <taxon>Pentapetalae</taxon>
        <taxon>rosids</taxon>
        <taxon>malvids</taxon>
        <taxon>Malvales</taxon>
        <taxon>Malvaceae</taxon>
        <taxon>Grewioideae</taxon>
        <taxon>Apeibeae</taxon>
        <taxon>Corchorus</taxon>
    </lineage>
</organism>
<dbReference type="Proteomes" id="UP000188268">
    <property type="component" value="Unassembled WGS sequence"/>
</dbReference>
<comment type="caution">
    <text evidence="2">The sequence shown here is derived from an EMBL/GenBank/DDBJ whole genome shotgun (WGS) entry which is preliminary data.</text>
</comment>
<dbReference type="AlphaFoldDB" id="A0A1R3HBI3"/>
<reference evidence="2 3" key="1">
    <citation type="submission" date="2013-09" db="EMBL/GenBank/DDBJ databases">
        <title>Corchorus capsularis genome sequencing.</title>
        <authorList>
            <person name="Alam M."/>
            <person name="Haque M.S."/>
            <person name="Islam M.S."/>
            <person name="Emdad E.M."/>
            <person name="Islam M.M."/>
            <person name="Ahmed B."/>
            <person name="Halim A."/>
            <person name="Hossen Q.M.M."/>
            <person name="Hossain M.Z."/>
            <person name="Ahmed R."/>
            <person name="Khan M.M."/>
            <person name="Islam R."/>
            <person name="Rashid M.M."/>
            <person name="Khan S.A."/>
            <person name="Rahman M.S."/>
            <person name="Alam M."/>
        </authorList>
    </citation>
    <scope>NUCLEOTIDE SEQUENCE [LARGE SCALE GENOMIC DNA]</scope>
    <source>
        <strain evidence="3">cv. CVL-1</strain>
        <tissue evidence="2">Whole seedling</tissue>
    </source>
</reference>
<feature type="region of interest" description="Disordered" evidence="1">
    <location>
        <begin position="1"/>
        <end position="30"/>
    </location>
</feature>
<protein>
    <submittedName>
        <fullName evidence="2">Uncharacterized protein</fullName>
    </submittedName>
</protein>
<dbReference type="Gramene" id="OMO67682">
    <property type="protein sequence ID" value="OMO67682"/>
    <property type="gene ID" value="CCACVL1_20380"/>
</dbReference>
<evidence type="ECO:0000313" key="3">
    <source>
        <dbReference type="Proteomes" id="UP000188268"/>
    </source>
</evidence>
<name>A0A1R3HBI3_COCAP</name>
<accession>A0A1R3HBI3</accession>
<sequence length="30" mass="3356">MMMISRMFGDGEINGDDADGDHDEHTQNES</sequence>
<evidence type="ECO:0000256" key="1">
    <source>
        <dbReference type="SAM" id="MobiDB-lite"/>
    </source>
</evidence>
<gene>
    <name evidence="2" type="ORF">CCACVL1_20380</name>
</gene>
<dbReference type="EMBL" id="AWWV01012384">
    <property type="protein sequence ID" value="OMO67682.1"/>
    <property type="molecule type" value="Genomic_DNA"/>
</dbReference>
<keyword evidence="3" id="KW-1185">Reference proteome</keyword>